<reference evidence="1" key="1">
    <citation type="journal article" date="2020" name="G3 (Bethesda)">
        <title>High-Quality Assemblies for Three Invasive Social Wasps from the &lt;i&gt;Vespula&lt;/i&gt; Genus.</title>
        <authorList>
            <person name="Harrop T.W.R."/>
            <person name="Guhlin J."/>
            <person name="McLaughlin G.M."/>
            <person name="Permina E."/>
            <person name="Stockwell P."/>
            <person name="Gilligan J."/>
            <person name="Le Lec M.F."/>
            <person name="Gruber M.A.M."/>
            <person name="Quinn O."/>
            <person name="Lovegrove M."/>
            <person name="Duncan E.J."/>
            <person name="Remnant E.J."/>
            <person name="Van Eeckhoven J."/>
            <person name="Graham B."/>
            <person name="Knapp R.A."/>
            <person name="Langford K.W."/>
            <person name="Kronenberg Z."/>
            <person name="Press M.O."/>
            <person name="Eacker S.M."/>
            <person name="Wilson-Rankin E.E."/>
            <person name="Purcell J."/>
            <person name="Lester P.J."/>
            <person name="Dearden P.K."/>
        </authorList>
    </citation>
    <scope>NUCLEOTIDE SEQUENCE</scope>
    <source>
        <strain evidence="1">Volc-1</strain>
    </source>
</reference>
<gene>
    <name evidence="1" type="ORF">H0235_017027</name>
</gene>
<evidence type="ECO:0000313" key="1">
    <source>
        <dbReference type="EMBL" id="KAF7394432.1"/>
    </source>
</evidence>
<sequence>MPCWMHKRRGQATMKLRVNRATYKRSVRQPYQKISEKHANIFLGRIWRFYLRRKSILAPFDRYETGSVNERTLCHTKQIGTSFLLLYHHPQPPKLPPSPVIIRTNTEET</sequence>
<organism evidence="1 2">
    <name type="scientific">Vespula pensylvanica</name>
    <name type="common">Western yellow jacket</name>
    <name type="synonym">Wasp</name>
    <dbReference type="NCBI Taxonomy" id="30213"/>
    <lineage>
        <taxon>Eukaryota</taxon>
        <taxon>Metazoa</taxon>
        <taxon>Ecdysozoa</taxon>
        <taxon>Arthropoda</taxon>
        <taxon>Hexapoda</taxon>
        <taxon>Insecta</taxon>
        <taxon>Pterygota</taxon>
        <taxon>Neoptera</taxon>
        <taxon>Endopterygota</taxon>
        <taxon>Hymenoptera</taxon>
        <taxon>Apocrita</taxon>
        <taxon>Aculeata</taxon>
        <taxon>Vespoidea</taxon>
        <taxon>Vespidae</taxon>
        <taxon>Vespinae</taxon>
        <taxon>Vespula</taxon>
    </lineage>
</organism>
<accession>A0A834JU63</accession>
<proteinExistence type="predicted"/>
<dbReference type="EMBL" id="JACSDY010000021">
    <property type="protein sequence ID" value="KAF7394432.1"/>
    <property type="molecule type" value="Genomic_DNA"/>
</dbReference>
<name>A0A834JU63_VESPE</name>
<evidence type="ECO:0000313" key="2">
    <source>
        <dbReference type="Proteomes" id="UP000600918"/>
    </source>
</evidence>
<keyword evidence="2" id="KW-1185">Reference proteome</keyword>
<protein>
    <submittedName>
        <fullName evidence="1">Uncharacterized protein</fullName>
    </submittedName>
</protein>
<dbReference type="Proteomes" id="UP000600918">
    <property type="component" value="Unassembled WGS sequence"/>
</dbReference>
<dbReference type="AlphaFoldDB" id="A0A834JU63"/>
<comment type="caution">
    <text evidence="1">The sequence shown here is derived from an EMBL/GenBank/DDBJ whole genome shotgun (WGS) entry which is preliminary data.</text>
</comment>